<reference evidence="6 7" key="1">
    <citation type="submission" date="2023-06" db="EMBL/GenBank/DDBJ databases">
        <title>Identification and characterization of horizontal gene transfer across gut microbiota members of farm animals based on homology search.</title>
        <authorList>
            <person name="Schwarzerova J."/>
            <person name="Nykrynova M."/>
            <person name="Jureckova K."/>
            <person name="Cejkova D."/>
            <person name="Rychlik I."/>
        </authorList>
    </citation>
    <scope>NUCLEOTIDE SEQUENCE [LARGE SCALE GENOMIC DNA]</scope>
    <source>
        <strain evidence="6 7">ET340</strain>
    </source>
</reference>
<dbReference type="Gene3D" id="1.10.8.60">
    <property type="match status" value="1"/>
</dbReference>
<gene>
    <name evidence="6" type="ORF">QUW08_13390</name>
</gene>
<proteinExistence type="inferred from homology"/>
<evidence type="ECO:0000313" key="6">
    <source>
        <dbReference type="EMBL" id="MDM8202279.1"/>
    </source>
</evidence>
<dbReference type="Pfam" id="PF00004">
    <property type="entry name" value="AAA"/>
    <property type="match status" value="1"/>
</dbReference>
<dbReference type="PANTHER" id="PTHR43392:SF2">
    <property type="entry name" value="AAA-TYPE ATPASE FAMILY PROTEIN _ ANKYRIN REPEAT FAMILY PROTEIN"/>
    <property type="match status" value="1"/>
</dbReference>
<evidence type="ECO:0000313" key="7">
    <source>
        <dbReference type="Proteomes" id="UP001529380"/>
    </source>
</evidence>
<dbReference type="CDD" id="cd00009">
    <property type="entry name" value="AAA"/>
    <property type="match status" value="1"/>
</dbReference>
<feature type="domain" description="AAA+ ATPase" evidence="5">
    <location>
        <begin position="137"/>
        <end position="298"/>
    </location>
</feature>
<dbReference type="SMART" id="SM00382">
    <property type="entry name" value="AAA"/>
    <property type="match status" value="2"/>
</dbReference>
<protein>
    <submittedName>
        <fullName evidence="6">AAA family ATPase</fullName>
    </submittedName>
</protein>
<name>A0ABT7UTR6_9FIRM</name>
<organism evidence="6 7">
    <name type="scientific">Allofournierella massiliensis</name>
    <dbReference type="NCBI Taxonomy" id="1650663"/>
    <lineage>
        <taxon>Bacteria</taxon>
        <taxon>Bacillati</taxon>
        <taxon>Bacillota</taxon>
        <taxon>Clostridia</taxon>
        <taxon>Eubacteriales</taxon>
        <taxon>Oscillospiraceae</taxon>
        <taxon>Allofournierella</taxon>
    </lineage>
</organism>
<evidence type="ECO:0000256" key="4">
    <source>
        <dbReference type="SAM" id="MobiDB-lite"/>
    </source>
</evidence>
<keyword evidence="3" id="KW-0067">ATP-binding</keyword>
<dbReference type="PANTHER" id="PTHR43392">
    <property type="entry name" value="AAA-TYPE ATPASE FAMILY PROTEIN / ANKYRIN REPEAT FAMILY PROTEIN"/>
    <property type="match status" value="1"/>
</dbReference>
<comment type="similarity">
    <text evidence="1">Belongs to the CbxX/CfxQ family.</text>
</comment>
<dbReference type="InterPro" id="IPR041627">
    <property type="entry name" value="AAA_lid_6"/>
</dbReference>
<evidence type="ECO:0000256" key="3">
    <source>
        <dbReference type="ARBA" id="ARBA00022840"/>
    </source>
</evidence>
<dbReference type="SUPFAM" id="SSF52540">
    <property type="entry name" value="P-loop containing nucleoside triphosphate hydrolases"/>
    <property type="match status" value="2"/>
</dbReference>
<evidence type="ECO:0000256" key="2">
    <source>
        <dbReference type="ARBA" id="ARBA00022741"/>
    </source>
</evidence>
<dbReference type="PRINTS" id="PR00819">
    <property type="entry name" value="CBXCFQXSUPER"/>
</dbReference>
<dbReference type="InterPro" id="IPR027417">
    <property type="entry name" value="P-loop_NTPase"/>
</dbReference>
<dbReference type="InterPro" id="IPR050773">
    <property type="entry name" value="CbxX/CfxQ_RuBisCO_ESX"/>
</dbReference>
<dbReference type="Proteomes" id="UP001529380">
    <property type="component" value="Unassembled WGS sequence"/>
</dbReference>
<feature type="domain" description="AAA+ ATPase" evidence="5">
    <location>
        <begin position="450"/>
        <end position="588"/>
    </location>
</feature>
<dbReference type="InterPro" id="IPR003593">
    <property type="entry name" value="AAA+_ATPase"/>
</dbReference>
<sequence>MRMGSTDWEDLMNGVFGPGGRLRAGTAKPAQSQKPARDAQKTLQQNQKALDEALARQAQEIVRLGGELEHTMQRDGLLTEAETQAARRTVPAPVQTDAFDGLEETLAKTVLGQPEFLKQLVRAFKRPFVLGTTGEAARGVLLVHGPAGTGKHTALEAIAREMAARKLLSGPQIAWMNLGLYPGPGQEKLFLQDLYSALNGPGQVLVFCDYERCHPGFLNTLATLAQTGKAPLNSRYAVQKGMLVDVGTALVPDAVSELTPRGKYLVFLSEKGPEKLADRMGAGLVNALSDVCATRPFTEEELAAIAGRGLEQLTVHAARQLKLTVTADENFRALARRQASPGRGAAPIGEFYDRCFKALAEYKLEQEPAAGAAAALTAPEGRALVSVNSGQSEDLLGLLRQEYTGMLDEVDRELENIVGLDEVKDYVLRLKDSVQANQRRAQAGMKTGSVSMHMIFAGNPGTGKTTIARLVGKYLKAIGALRGGQLVEVSRADLVGRYVGHTAPLTNQVIRSALGGVLFIDEAYSLYRGKDDSFGLEAIDTLVKGMEDHRDDLVVILAGYSKEMEQFLTANSGLASRFPNKIEFPDYTGEELWRILELSAKGRGYRLAEDCQEPLIEYFTRAQAENAAENGNGRMARNLLERAILNQSRRLAAEPQVALDELTLGDFALEEAE</sequence>
<feature type="region of interest" description="Disordered" evidence="4">
    <location>
        <begin position="1"/>
        <end position="37"/>
    </location>
</feature>
<evidence type="ECO:0000259" key="5">
    <source>
        <dbReference type="SMART" id="SM00382"/>
    </source>
</evidence>
<evidence type="ECO:0000256" key="1">
    <source>
        <dbReference type="ARBA" id="ARBA00010378"/>
    </source>
</evidence>
<comment type="caution">
    <text evidence="6">The sequence shown here is derived from an EMBL/GenBank/DDBJ whole genome shotgun (WGS) entry which is preliminary data.</text>
</comment>
<dbReference type="EMBL" id="JAUDCL010000032">
    <property type="protein sequence ID" value="MDM8202279.1"/>
    <property type="molecule type" value="Genomic_DNA"/>
</dbReference>
<keyword evidence="7" id="KW-1185">Reference proteome</keyword>
<dbReference type="InterPro" id="IPR003959">
    <property type="entry name" value="ATPase_AAA_core"/>
</dbReference>
<dbReference type="Gene3D" id="3.40.50.300">
    <property type="entry name" value="P-loop containing nucleotide triphosphate hydrolases"/>
    <property type="match status" value="2"/>
</dbReference>
<dbReference type="Pfam" id="PF17866">
    <property type="entry name" value="AAA_lid_6"/>
    <property type="match status" value="1"/>
</dbReference>
<dbReference type="RefSeq" id="WP_289600608.1">
    <property type="nucleotide sequence ID" value="NZ_JAUDCL010000032.1"/>
</dbReference>
<dbReference type="InterPro" id="IPR000641">
    <property type="entry name" value="CbxX/CfxQ"/>
</dbReference>
<keyword evidence="2" id="KW-0547">Nucleotide-binding</keyword>
<accession>A0ABT7UTR6</accession>